<comment type="subcellular location">
    <subcellularLocation>
        <location evidence="1">Cell membrane</location>
        <topology evidence="1">Multi-pass membrane protein</topology>
    </subcellularLocation>
</comment>
<dbReference type="PANTHER" id="PTHR48021:SF47">
    <property type="entry name" value="GH17672P"/>
    <property type="match status" value="1"/>
</dbReference>
<dbReference type="FunFam" id="1.20.1250.20:FF:000218">
    <property type="entry name" value="facilitated trehalose transporter Tret1"/>
    <property type="match status" value="1"/>
</dbReference>
<dbReference type="EMBL" id="HBUF01526854">
    <property type="protein sequence ID" value="CAG6750489.1"/>
    <property type="molecule type" value="Transcribed_RNA"/>
</dbReference>
<keyword evidence="7 8" id="KW-0472">Membrane</keyword>
<dbReference type="EMBL" id="HBUF01353704">
    <property type="protein sequence ID" value="CAG6715879.1"/>
    <property type="molecule type" value="Transcribed_RNA"/>
</dbReference>
<feature type="transmembrane region" description="Helical" evidence="8">
    <location>
        <begin position="175"/>
        <end position="194"/>
    </location>
</feature>
<dbReference type="InterPro" id="IPR005829">
    <property type="entry name" value="Sugar_transporter_CS"/>
</dbReference>
<dbReference type="EMBL" id="HBUF01228949">
    <property type="protein sequence ID" value="CAG6672607.1"/>
    <property type="molecule type" value="Transcribed_RNA"/>
</dbReference>
<feature type="transmembrane region" description="Helical" evidence="8">
    <location>
        <begin position="40"/>
        <end position="60"/>
    </location>
</feature>
<keyword evidence="5 8" id="KW-0812">Transmembrane</keyword>
<sequence>MDRLLPPSNQEEYPNPLDTERDQYAELSSSNGHPTRRRNLYLAAFGANLASVASGCAMAWSSPSIPKLKDQGLIDDNQGSWLTSLLAVGASIGPFLAYRLVDRIGRRTTIILNMLVIIISWALLDIAPVLAPHIPSEFKLDTLNIMYIARFLSGIGVGCSFMVTPLYIAEISDTLVRSALCSSMQLFLIVGFLVEYTVGPYYSSTVLNGVSLVPPILCVLVFACVLPDSPLFLLQQGNGEGAFRALQWLRQQHDVYGEIGSSQKSLEESRSLEVVSWVGLLTTPFHIKCLSYGLILIFFQQFSGINVILFYSEQIFKLTSSALSPALISILTGLVFMVASSCAPLLTKRFGMKPLLVLSSFTAFVFQGFLAGFFYLDSVNFDLHSYKWVPVSCIVLYLCFFSIGLGPLPWSVMAEYYSPRIKAKGSALTASLCWLFTFLLTKFFPIVSTNLGPAPCFGLFSAFCVLSTLYTMFILPNTTGMSLEQIQRLLYGRGTYE</sequence>
<feature type="transmembrane region" description="Helical" evidence="8">
    <location>
        <begin position="457"/>
        <end position="475"/>
    </location>
</feature>
<organism evidence="10">
    <name type="scientific">Cacopsylla melanoneura</name>
    <dbReference type="NCBI Taxonomy" id="428564"/>
    <lineage>
        <taxon>Eukaryota</taxon>
        <taxon>Metazoa</taxon>
        <taxon>Ecdysozoa</taxon>
        <taxon>Arthropoda</taxon>
        <taxon>Hexapoda</taxon>
        <taxon>Insecta</taxon>
        <taxon>Pterygota</taxon>
        <taxon>Neoptera</taxon>
        <taxon>Paraneoptera</taxon>
        <taxon>Hemiptera</taxon>
        <taxon>Sternorrhyncha</taxon>
        <taxon>Psylloidea</taxon>
        <taxon>Psyllidae</taxon>
        <taxon>Psyllinae</taxon>
        <taxon>Cacopsylla</taxon>
    </lineage>
</organism>
<accession>A0A8D8Q6K1</accession>
<evidence type="ECO:0000256" key="7">
    <source>
        <dbReference type="ARBA" id="ARBA00023136"/>
    </source>
</evidence>
<dbReference type="EMBL" id="HBUF01061437">
    <property type="protein sequence ID" value="CAG6626017.1"/>
    <property type="molecule type" value="Transcribed_RNA"/>
</dbReference>
<name>A0A8D8Q6K1_9HEMI</name>
<dbReference type="SUPFAM" id="SSF103473">
    <property type="entry name" value="MFS general substrate transporter"/>
    <property type="match status" value="1"/>
</dbReference>
<evidence type="ECO:0000313" key="10">
    <source>
        <dbReference type="EMBL" id="CAG6626017.1"/>
    </source>
</evidence>
<feature type="transmembrane region" description="Helical" evidence="8">
    <location>
        <begin position="143"/>
        <end position="168"/>
    </location>
</feature>
<feature type="transmembrane region" description="Helical" evidence="8">
    <location>
        <begin position="355"/>
        <end position="376"/>
    </location>
</feature>
<keyword evidence="6 8" id="KW-1133">Transmembrane helix</keyword>
<evidence type="ECO:0000256" key="4">
    <source>
        <dbReference type="ARBA" id="ARBA00022597"/>
    </source>
</evidence>
<protein>
    <submittedName>
        <fullName evidence="10">Facilitated trehalose transporter Tret1-2 homolog</fullName>
    </submittedName>
</protein>
<evidence type="ECO:0000256" key="6">
    <source>
        <dbReference type="ARBA" id="ARBA00022989"/>
    </source>
</evidence>
<dbReference type="InterPro" id="IPR005828">
    <property type="entry name" value="MFS_sugar_transport-like"/>
</dbReference>
<keyword evidence="4" id="KW-0762">Sugar transport</keyword>
<dbReference type="InterPro" id="IPR036259">
    <property type="entry name" value="MFS_trans_sf"/>
</dbReference>
<dbReference type="PROSITE" id="PS00217">
    <property type="entry name" value="SUGAR_TRANSPORT_2"/>
    <property type="match status" value="1"/>
</dbReference>
<evidence type="ECO:0000256" key="5">
    <source>
        <dbReference type="ARBA" id="ARBA00022692"/>
    </source>
</evidence>
<keyword evidence="3" id="KW-1003">Cell membrane</keyword>
<dbReference type="Gene3D" id="1.20.1250.20">
    <property type="entry name" value="MFS general substrate transporter like domains"/>
    <property type="match status" value="1"/>
</dbReference>
<dbReference type="PRINTS" id="PR00171">
    <property type="entry name" value="SUGRTRNSPORT"/>
</dbReference>
<dbReference type="Pfam" id="PF00083">
    <property type="entry name" value="Sugar_tr"/>
    <property type="match status" value="1"/>
</dbReference>
<dbReference type="EMBL" id="HBUF01526853">
    <property type="protein sequence ID" value="CAG6750487.1"/>
    <property type="molecule type" value="Transcribed_RNA"/>
</dbReference>
<feature type="transmembrane region" description="Helical" evidence="8">
    <location>
        <begin position="110"/>
        <end position="131"/>
    </location>
</feature>
<dbReference type="InterPro" id="IPR020846">
    <property type="entry name" value="MFS_dom"/>
</dbReference>
<evidence type="ECO:0000256" key="1">
    <source>
        <dbReference type="ARBA" id="ARBA00004651"/>
    </source>
</evidence>
<evidence type="ECO:0000259" key="9">
    <source>
        <dbReference type="PROSITE" id="PS50850"/>
    </source>
</evidence>
<reference evidence="10" key="1">
    <citation type="submission" date="2021-05" db="EMBL/GenBank/DDBJ databases">
        <authorList>
            <person name="Alioto T."/>
            <person name="Alioto T."/>
            <person name="Gomez Garrido J."/>
        </authorList>
    </citation>
    <scope>NUCLEOTIDE SEQUENCE</scope>
</reference>
<feature type="transmembrane region" description="Helical" evidence="8">
    <location>
        <begin position="323"/>
        <end position="343"/>
    </location>
</feature>
<feature type="domain" description="Major facilitator superfamily (MFS) profile" evidence="9">
    <location>
        <begin position="39"/>
        <end position="479"/>
    </location>
</feature>
<keyword evidence="2" id="KW-0813">Transport</keyword>
<evidence type="ECO:0000256" key="3">
    <source>
        <dbReference type="ARBA" id="ARBA00022475"/>
    </source>
</evidence>
<dbReference type="PANTHER" id="PTHR48021">
    <property type="match status" value="1"/>
</dbReference>
<dbReference type="EMBL" id="HBUF01353705">
    <property type="protein sequence ID" value="CAG6715883.1"/>
    <property type="molecule type" value="Transcribed_RNA"/>
</dbReference>
<dbReference type="EMBL" id="HBUF01353706">
    <property type="protein sequence ID" value="CAG6715887.1"/>
    <property type="molecule type" value="Transcribed_RNA"/>
</dbReference>
<feature type="transmembrane region" description="Helical" evidence="8">
    <location>
        <begin position="206"/>
        <end position="226"/>
    </location>
</feature>
<proteinExistence type="predicted"/>
<feature type="transmembrane region" description="Helical" evidence="8">
    <location>
        <begin position="425"/>
        <end position="445"/>
    </location>
</feature>
<evidence type="ECO:0000256" key="2">
    <source>
        <dbReference type="ARBA" id="ARBA00022448"/>
    </source>
</evidence>
<dbReference type="GO" id="GO:0022857">
    <property type="term" value="F:transmembrane transporter activity"/>
    <property type="evidence" value="ECO:0007669"/>
    <property type="project" value="InterPro"/>
</dbReference>
<dbReference type="AlphaFoldDB" id="A0A8D8Q6K1"/>
<dbReference type="InterPro" id="IPR050549">
    <property type="entry name" value="MFS_Trehalose_Transporter"/>
</dbReference>
<feature type="transmembrane region" description="Helical" evidence="8">
    <location>
        <begin position="289"/>
        <end position="311"/>
    </location>
</feature>
<dbReference type="InterPro" id="IPR003663">
    <property type="entry name" value="Sugar/inositol_transpt"/>
</dbReference>
<evidence type="ECO:0000256" key="8">
    <source>
        <dbReference type="SAM" id="Phobius"/>
    </source>
</evidence>
<dbReference type="EMBL" id="HBUF01526852">
    <property type="protein sequence ID" value="CAG6750485.1"/>
    <property type="molecule type" value="Transcribed_RNA"/>
</dbReference>
<dbReference type="PROSITE" id="PS50850">
    <property type="entry name" value="MFS"/>
    <property type="match status" value="1"/>
</dbReference>
<dbReference type="EMBL" id="HBUF01228948">
    <property type="protein sequence ID" value="CAG6672605.1"/>
    <property type="molecule type" value="Transcribed_RNA"/>
</dbReference>
<feature type="transmembrane region" description="Helical" evidence="8">
    <location>
        <begin position="80"/>
        <end position="98"/>
    </location>
</feature>
<feature type="transmembrane region" description="Helical" evidence="8">
    <location>
        <begin position="388"/>
        <end position="413"/>
    </location>
</feature>
<dbReference type="GO" id="GO:0005886">
    <property type="term" value="C:plasma membrane"/>
    <property type="evidence" value="ECO:0007669"/>
    <property type="project" value="UniProtKB-SubCell"/>
</dbReference>